<sequence>MGISEERAGYLENLCRQFRIDVITQLYAVQTGHPGGSLSVCEILTALYFEKARNNPQNPNDPGRDRIILSKGHAAPMLYRILAERGYFPADDLKTLRQFGSHLQGHPCSHGTKGVEVPTGPLGLGLGVAVGKALSLQLDKNPAYVYCILGDGELNEGTIWESAMSASKFKLDNLIVIVDRNHVQLDGTDEEIMPLLDLGKKFDAFGFRTFSCEGHSIADICDTIDRAKDVRSMPSVIIAETVKGKGVSYMEGQNAWHGNPINSQYFERAIKELEATH</sequence>
<dbReference type="InterPro" id="IPR005474">
    <property type="entry name" value="Transketolase_N"/>
</dbReference>
<organism evidence="5 6">
    <name type="scientific">Breznakiella homolactica</name>
    <dbReference type="NCBI Taxonomy" id="2798577"/>
    <lineage>
        <taxon>Bacteria</taxon>
        <taxon>Pseudomonadati</taxon>
        <taxon>Spirochaetota</taxon>
        <taxon>Spirochaetia</taxon>
        <taxon>Spirochaetales</taxon>
        <taxon>Breznakiellaceae</taxon>
        <taxon>Breznakiella</taxon>
    </lineage>
</organism>
<dbReference type="SUPFAM" id="SSF52518">
    <property type="entry name" value="Thiamin diphosphate-binding fold (THDP-binding)"/>
    <property type="match status" value="1"/>
</dbReference>
<dbReference type="CDD" id="cd02012">
    <property type="entry name" value="TPP_TK"/>
    <property type="match status" value="1"/>
</dbReference>
<evidence type="ECO:0000259" key="4">
    <source>
        <dbReference type="Pfam" id="PF00456"/>
    </source>
</evidence>
<evidence type="ECO:0000313" key="5">
    <source>
        <dbReference type="EMBL" id="QQO08131.1"/>
    </source>
</evidence>
<dbReference type="EMBL" id="CP067089">
    <property type="protein sequence ID" value="QQO08131.1"/>
    <property type="molecule type" value="Genomic_DNA"/>
</dbReference>
<comment type="similarity">
    <text evidence="2">Belongs to the transketolase family.</text>
</comment>
<keyword evidence="6" id="KW-1185">Reference proteome</keyword>
<evidence type="ECO:0000313" key="6">
    <source>
        <dbReference type="Proteomes" id="UP000595917"/>
    </source>
</evidence>
<reference evidence="5" key="1">
    <citation type="submission" date="2021-01" db="EMBL/GenBank/DDBJ databases">
        <title>Description of Breznakiella homolactica.</title>
        <authorList>
            <person name="Song Y."/>
            <person name="Brune A."/>
        </authorList>
    </citation>
    <scope>NUCLEOTIDE SEQUENCE</scope>
    <source>
        <strain evidence="5">RmG30</strain>
    </source>
</reference>
<dbReference type="RefSeq" id="WP_215625437.1">
    <property type="nucleotide sequence ID" value="NZ_CP067089.2"/>
</dbReference>
<protein>
    <submittedName>
        <fullName evidence="5">Transketolase</fullName>
    </submittedName>
</protein>
<dbReference type="KEGG" id="bhc:JFL75_14435"/>
<gene>
    <name evidence="5" type="ORF">JFL75_14435</name>
</gene>
<proteinExistence type="inferred from homology"/>
<evidence type="ECO:0000256" key="3">
    <source>
        <dbReference type="ARBA" id="ARBA00023052"/>
    </source>
</evidence>
<dbReference type="AlphaFoldDB" id="A0A7T7XKP6"/>
<dbReference type="PANTHER" id="PTHR47514">
    <property type="entry name" value="TRANSKETOLASE N-TERMINAL SECTION-RELATED"/>
    <property type="match status" value="1"/>
</dbReference>
<dbReference type="InterPro" id="IPR029061">
    <property type="entry name" value="THDP-binding"/>
</dbReference>
<comment type="cofactor">
    <cofactor evidence="1">
        <name>thiamine diphosphate</name>
        <dbReference type="ChEBI" id="CHEBI:58937"/>
    </cofactor>
</comment>
<dbReference type="PANTHER" id="PTHR47514:SF1">
    <property type="entry name" value="TRANSKETOLASE N-TERMINAL SECTION-RELATED"/>
    <property type="match status" value="1"/>
</dbReference>
<accession>A0A7T7XKP6</accession>
<dbReference type="Proteomes" id="UP000595917">
    <property type="component" value="Chromosome"/>
</dbReference>
<evidence type="ECO:0000256" key="1">
    <source>
        <dbReference type="ARBA" id="ARBA00001964"/>
    </source>
</evidence>
<name>A0A7T7XKP6_9SPIR</name>
<keyword evidence="3" id="KW-0786">Thiamine pyrophosphate</keyword>
<feature type="domain" description="Transketolase N-terminal" evidence="4">
    <location>
        <begin position="17"/>
        <end position="264"/>
    </location>
</feature>
<evidence type="ECO:0000256" key="2">
    <source>
        <dbReference type="ARBA" id="ARBA00007131"/>
    </source>
</evidence>
<dbReference type="Pfam" id="PF00456">
    <property type="entry name" value="Transketolase_N"/>
    <property type="match status" value="1"/>
</dbReference>
<dbReference type="Gene3D" id="3.40.50.970">
    <property type="match status" value="1"/>
</dbReference>